<dbReference type="PANTHER" id="PTHR38048:SF2">
    <property type="entry name" value="HEMERYTHRIN-LIKE DOMAIN-CONTAINING PROTEIN"/>
    <property type="match status" value="1"/>
</dbReference>
<evidence type="ECO:0000259" key="1">
    <source>
        <dbReference type="Pfam" id="PF01814"/>
    </source>
</evidence>
<dbReference type="InterPro" id="IPR012312">
    <property type="entry name" value="Hemerythrin-like"/>
</dbReference>
<dbReference type="RefSeq" id="WP_083710145.1">
    <property type="nucleotide sequence ID" value="NZ_FTNT01000010.1"/>
</dbReference>
<sequence length="267" mass="30016">MTENNITTDHRATDPFASHRHSHTCWWNHETGRWVCSHERFRPDPVGTDQPLVDTRDMLVVHTAMLREFRLAPDAVTRTSSGHRRQAGRVARHIDFICELLHHHHAGEDELLWPKLRERTPRATHRVIDDVESQHHQIDAGLHAVSAATSTWATEPSAAHRDHLAASLTSLHALLADHLDLEERALLPLAAATFRDDEWHALGEAAVASLPKSLLPLVFGMFAYEGDDAVLRDMLSSAPAVPRAVLPHIAPRVYARRARRIHGTSRP</sequence>
<feature type="domain" description="Hemerythrin-like" evidence="1">
    <location>
        <begin position="58"/>
        <end position="190"/>
    </location>
</feature>
<evidence type="ECO:0000313" key="3">
    <source>
        <dbReference type="Proteomes" id="UP000186218"/>
    </source>
</evidence>
<dbReference type="Gene3D" id="1.20.120.520">
    <property type="entry name" value="nmb1532 protein domain like"/>
    <property type="match status" value="1"/>
</dbReference>
<keyword evidence="3" id="KW-1185">Reference proteome</keyword>
<evidence type="ECO:0000313" key="2">
    <source>
        <dbReference type="EMBL" id="SIS17461.1"/>
    </source>
</evidence>
<dbReference type="EMBL" id="FTNT01000010">
    <property type="protein sequence ID" value="SIS17461.1"/>
    <property type="molecule type" value="Genomic_DNA"/>
</dbReference>
<dbReference type="AlphaFoldDB" id="A0A1N7GY17"/>
<proteinExistence type="predicted"/>
<organism evidence="2 3">
    <name type="scientific">Williamsia sterculiae</name>
    <dbReference type="NCBI Taxonomy" id="1344003"/>
    <lineage>
        <taxon>Bacteria</taxon>
        <taxon>Bacillati</taxon>
        <taxon>Actinomycetota</taxon>
        <taxon>Actinomycetes</taxon>
        <taxon>Mycobacteriales</taxon>
        <taxon>Nocardiaceae</taxon>
        <taxon>Williamsia</taxon>
    </lineage>
</organism>
<dbReference type="InterPro" id="IPR053206">
    <property type="entry name" value="Dimeric_xanthone_biosynth"/>
</dbReference>
<dbReference type="Proteomes" id="UP000186218">
    <property type="component" value="Unassembled WGS sequence"/>
</dbReference>
<gene>
    <name evidence="2" type="ORF">SAMN05445060_3267</name>
</gene>
<protein>
    <submittedName>
        <fullName evidence="2">Hemerythrin-like domain-containing protein</fullName>
    </submittedName>
</protein>
<dbReference type="PANTHER" id="PTHR38048">
    <property type="entry name" value="EXPRESSED PROTEIN"/>
    <property type="match status" value="1"/>
</dbReference>
<reference evidence="2 3" key="1">
    <citation type="submission" date="2017-01" db="EMBL/GenBank/DDBJ databases">
        <authorList>
            <person name="Mah S.A."/>
            <person name="Swanson W.J."/>
            <person name="Moy G.W."/>
            <person name="Vacquier V.D."/>
        </authorList>
    </citation>
    <scope>NUCLEOTIDE SEQUENCE [LARGE SCALE GENOMIC DNA]</scope>
    <source>
        <strain evidence="2 3">CPCC 203464</strain>
    </source>
</reference>
<dbReference type="CDD" id="cd12108">
    <property type="entry name" value="Hr-like"/>
    <property type="match status" value="1"/>
</dbReference>
<accession>A0A1N7GY17</accession>
<name>A0A1N7GY17_9NOCA</name>
<dbReference type="STRING" id="1344003.SAMN05445060_3267"/>
<dbReference type="Pfam" id="PF01814">
    <property type="entry name" value="Hemerythrin"/>
    <property type="match status" value="1"/>
</dbReference>
<dbReference type="OrthoDB" id="5197650at2"/>